<dbReference type="AlphaFoldDB" id="A0A1W2BPT1"/>
<sequence length="267" mass="30470">MKTNDIEEKTIFEPDDFLERFMEKPQKMLAKAFYYPNGLNYPFHHHIPIQFLYASQGVVKVTTEAGIWVVPNNRAVWIPSNIFHKIEATGVLAMRNIYFKPNHFSKFPDQCCVVTVTPLLKELIKHATEITPDYVENSPEARVMDVIVDNLKTLDTTPLLLPAPWDNRLLKITNSFAENPSDNRTLASWGKVVGASERTLARLFVKETGMTFRQWRQQAKLIEALSLLAQGMAVKEVAFDVGYESVSAFIYMFRKSLGCTPGQFFNS</sequence>
<dbReference type="Pfam" id="PF02311">
    <property type="entry name" value="AraC_binding"/>
    <property type="match status" value="1"/>
</dbReference>
<accession>A0A1W2BPT1</accession>
<dbReference type="PANTHER" id="PTHR11019">
    <property type="entry name" value="HTH-TYPE TRANSCRIPTIONAL REGULATOR NIMR"/>
    <property type="match status" value="1"/>
</dbReference>
<dbReference type="SUPFAM" id="SSF51182">
    <property type="entry name" value="RmlC-like cupins"/>
    <property type="match status" value="1"/>
</dbReference>
<dbReference type="Pfam" id="PF12833">
    <property type="entry name" value="HTH_18"/>
    <property type="match status" value="1"/>
</dbReference>
<dbReference type="PROSITE" id="PS00041">
    <property type="entry name" value="HTH_ARAC_FAMILY_1"/>
    <property type="match status" value="1"/>
</dbReference>
<dbReference type="InterPro" id="IPR018060">
    <property type="entry name" value="HTH_AraC"/>
</dbReference>
<keyword evidence="3 6" id="KW-0238">DNA-binding</keyword>
<dbReference type="InterPro" id="IPR018062">
    <property type="entry name" value="HTH_AraC-typ_CS"/>
</dbReference>
<dbReference type="SUPFAM" id="SSF46689">
    <property type="entry name" value="Homeodomain-like"/>
    <property type="match status" value="1"/>
</dbReference>
<dbReference type="Proteomes" id="UP000192418">
    <property type="component" value="Unassembled WGS sequence"/>
</dbReference>
<dbReference type="EMBL" id="FWXY01000009">
    <property type="protein sequence ID" value="SMC74900.1"/>
    <property type="molecule type" value="Genomic_DNA"/>
</dbReference>
<protein>
    <submittedName>
        <fullName evidence="6">AraC-type DNA-binding protein</fullName>
    </submittedName>
</protein>
<dbReference type="CDD" id="cd06124">
    <property type="entry name" value="cupin_NimR-like_N"/>
    <property type="match status" value="1"/>
</dbReference>
<dbReference type="InterPro" id="IPR011051">
    <property type="entry name" value="RmlC_Cupin_sf"/>
</dbReference>
<dbReference type="PANTHER" id="PTHR11019:SF199">
    <property type="entry name" value="HTH-TYPE TRANSCRIPTIONAL REGULATOR NIMR"/>
    <property type="match status" value="1"/>
</dbReference>
<evidence type="ECO:0000313" key="6">
    <source>
        <dbReference type="EMBL" id="SMC74900.1"/>
    </source>
</evidence>
<gene>
    <name evidence="6" type="ORF">SAMN02746065_10939</name>
</gene>
<evidence type="ECO:0000256" key="1">
    <source>
        <dbReference type="ARBA" id="ARBA00022491"/>
    </source>
</evidence>
<dbReference type="InterPro" id="IPR003313">
    <property type="entry name" value="AraC-bd"/>
</dbReference>
<evidence type="ECO:0000313" key="7">
    <source>
        <dbReference type="Proteomes" id="UP000192418"/>
    </source>
</evidence>
<dbReference type="GO" id="GO:0043565">
    <property type="term" value="F:sequence-specific DNA binding"/>
    <property type="evidence" value="ECO:0007669"/>
    <property type="project" value="InterPro"/>
</dbReference>
<dbReference type="STRING" id="1121400.SAMN02746065_10939"/>
<proteinExistence type="predicted"/>
<keyword evidence="7" id="KW-1185">Reference proteome</keyword>
<dbReference type="InterPro" id="IPR009057">
    <property type="entry name" value="Homeodomain-like_sf"/>
</dbReference>
<keyword evidence="4" id="KW-0804">Transcription</keyword>
<feature type="domain" description="HTH araC/xylS-type" evidence="5">
    <location>
        <begin position="170"/>
        <end position="267"/>
    </location>
</feature>
<keyword evidence="2" id="KW-0805">Transcription regulation</keyword>
<dbReference type="Gene3D" id="1.10.10.60">
    <property type="entry name" value="Homeodomain-like"/>
    <property type="match status" value="1"/>
</dbReference>
<evidence type="ECO:0000256" key="4">
    <source>
        <dbReference type="ARBA" id="ARBA00023163"/>
    </source>
</evidence>
<dbReference type="GO" id="GO:0003700">
    <property type="term" value="F:DNA-binding transcription factor activity"/>
    <property type="evidence" value="ECO:0007669"/>
    <property type="project" value="InterPro"/>
</dbReference>
<evidence type="ECO:0000259" key="5">
    <source>
        <dbReference type="PROSITE" id="PS01124"/>
    </source>
</evidence>
<reference evidence="6 7" key="1">
    <citation type="submission" date="2017-04" db="EMBL/GenBank/DDBJ databases">
        <authorList>
            <person name="Afonso C.L."/>
            <person name="Miller P.J."/>
            <person name="Scott M.A."/>
            <person name="Spackman E."/>
            <person name="Goraichik I."/>
            <person name="Dimitrov K.M."/>
            <person name="Suarez D.L."/>
            <person name="Swayne D.E."/>
        </authorList>
    </citation>
    <scope>NUCLEOTIDE SEQUENCE [LARGE SCALE GENOMIC DNA]</scope>
    <source>
        <strain evidence="6 7">DSM 3385</strain>
    </source>
</reference>
<dbReference type="FunFam" id="1.10.10.60:FF:000132">
    <property type="entry name" value="AraC family transcriptional regulator"/>
    <property type="match status" value="1"/>
</dbReference>
<dbReference type="InterPro" id="IPR020449">
    <property type="entry name" value="Tscrpt_reg_AraC-type_HTH"/>
</dbReference>
<dbReference type="InterPro" id="IPR014710">
    <property type="entry name" value="RmlC-like_jellyroll"/>
</dbReference>
<evidence type="ECO:0000256" key="3">
    <source>
        <dbReference type="ARBA" id="ARBA00023125"/>
    </source>
</evidence>
<name>A0A1W2BPT1_9BACT</name>
<dbReference type="Gene3D" id="2.60.120.10">
    <property type="entry name" value="Jelly Rolls"/>
    <property type="match status" value="1"/>
</dbReference>
<organism evidence="6 7">
    <name type="scientific">Desulfocicer vacuolatum DSM 3385</name>
    <dbReference type="NCBI Taxonomy" id="1121400"/>
    <lineage>
        <taxon>Bacteria</taxon>
        <taxon>Pseudomonadati</taxon>
        <taxon>Thermodesulfobacteriota</taxon>
        <taxon>Desulfobacteria</taxon>
        <taxon>Desulfobacterales</taxon>
        <taxon>Desulfobacteraceae</taxon>
        <taxon>Desulfocicer</taxon>
    </lineage>
</organism>
<evidence type="ECO:0000256" key="2">
    <source>
        <dbReference type="ARBA" id="ARBA00023015"/>
    </source>
</evidence>
<dbReference type="SMART" id="SM00342">
    <property type="entry name" value="HTH_ARAC"/>
    <property type="match status" value="1"/>
</dbReference>
<keyword evidence="1" id="KW-0678">Repressor</keyword>
<dbReference type="PRINTS" id="PR00032">
    <property type="entry name" value="HTHARAC"/>
</dbReference>
<dbReference type="PROSITE" id="PS01124">
    <property type="entry name" value="HTH_ARAC_FAMILY_2"/>
    <property type="match status" value="1"/>
</dbReference>